<evidence type="ECO:0000313" key="2">
    <source>
        <dbReference type="Proteomes" id="UP000226155"/>
    </source>
</evidence>
<name>A0A1I9S423_9CAUD</name>
<protein>
    <submittedName>
        <fullName evidence="1">Uncharacterized protein</fullName>
    </submittedName>
</protein>
<sequence>MWFFCPTCNGDEMVILTYPFEGAERLELDCGHDFTRDELRMVC</sequence>
<keyword evidence="2" id="KW-1185">Reference proteome</keyword>
<dbReference type="EMBL" id="KX657793">
    <property type="protein sequence ID" value="AOZ61317.1"/>
    <property type="molecule type" value="Genomic_DNA"/>
</dbReference>
<organism evidence="1 2">
    <name type="scientific">Mycobacterium phage DarthPhader</name>
    <dbReference type="NCBI Taxonomy" id="1912975"/>
    <lineage>
        <taxon>Viruses</taxon>
        <taxon>Duplodnaviria</taxon>
        <taxon>Heunggongvirae</taxon>
        <taxon>Uroviricota</taxon>
        <taxon>Caudoviricetes</taxon>
        <taxon>Refugevirus</taxon>
        <taxon>Refugevirus darthphader</taxon>
    </lineage>
</organism>
<gene>
    <name evidence="1" type="ORF">SEA_DARTHPHADER_77</name>
</gene>
<evidence type="ECO:0000313" key="1">
    <source>
        <dbReference type="EMBL" id="AOZ61317.1"/>
    </source>
</evidence>
<proteinExistence type="predicted"/>
<dbReference type="Proteomes" id="UP000226155">
    <property type="component" value="Segment"/>
</dbReference>
<accession>A0A1I9S423</accession>
<reference evidence="2" key="1">
    <citation type="submission" date="2016-08" db="EMBL/GenBank/DDBJ databases">
        <authorList>
            <person name="Seilhamer J.J."/>
        </authorList>
    </citation>
    <scope>NUCLEOTIDE SEQUENCE [LARGE SCALE GENOMIC DNA]</scope>
</reference>